<sequence length="271" mass="30932">MKKVNIEGIISTLKEFGLTEYEAKIYVSLIRTQPSNGNTIANLSGVPAPKVYAALRKMKEQGLVFIVSGGNKGKQIRYSPLPYKELLKTKKDLFMNNIEYLDDSFEEISSINDTDWSELFVIEGYSASIEVVHSAIAESKSELVLSCWKKEFNLYEEPLRNAHKRGVNIITMVFDETQVDVPWVNFSHYNEELALGRHIGELALVVDNKKTILLHSLDESPHSVVSSHPVMISTTLNYIRHDIYVNRIIYDFENEMLKYYGSNLEGLINDF</sequence>
<reference evidence="3 4" key="1">
    <citation type="journal article" date="2024" name="Int. J. Syst. Evol. Microbiol.">
        <title>Virgibacillus tibetensis sp. nov., isolated from salt lake on the Tibetan Plateau of China.</title>
        <authorList>
            <person name="Phurbu D."/>
            <person name="Liu Z.-X."/>
            <person name="Wang R."/>
            <person name="Zheng Y.-Y."/>
            <person name="Liu H.-C."/>
            <person name="Zhou Y.-G."/>
            <person name="Yu Y.-J."/>
            <person name="Li A.-H."/>
        </authorList>
    </citation>
    <scope>NUCLEOTIDE SEQUENCE [LARGE SCALE GENOMIC DNA]</scope>
    <source>
        <strain evidence="3 4">C22-A2</strain>
    </source>
</reference>
<dbReference type="SUPFAM" id="SSF46785">
    <property type="entry name" value="Winged helix' DNA-binding domain"/>
    <property type="match status" value="1"/>
</dbReference>
<proteinExistence type="predicted"/>
<dbReference type="InterPro" id="IPR021586">
    <property type="entry name" value="Tscrpt_reg_TrmB_C"/>
</dbReference>
<dbReference type="EMBL" id="JARZFX010000002">
    <property type="protein sequence ID" value="MEC5423372.1"/>
    <property type="molecule type" value="Genomic_DNA"/>
</dbReference>
<comment type="caution">
    <text evidence="3">The sequence shown here is derived from an EMBL/GenBank/DDBJ whole genome shotgun (WGS) entry which is preliminary data.</text>
</comment>
<protein>
    <submittedName>
        <fullName evidence="3">Helix-turn-helix domain-containing protein</fullName>
    </submittedName>
</protein>
<accession>A0ABU6KDF8</accession>
<evidence type="ECO:0000259" key="2">
    <source>
        <dbReference type="Pfam" id="PF11495"/>
    </source>
</evidence>
<keyword evidence="4" id="KW-1185">Reference proteome</keyword>
<gene>
    <name evidence="3" type="ORF">QGM71_07665</name>
</gene>
<dbReference type="Pfam" id="PF01978">
    <property type="entry name" value="TrmB"/>
    <property type="match status" value="1"/>
</dbReference>
<dbReference type="InterPro" id="IPR002831">
    <property type="entry name" value="Tscrpt_reg_TrmB_N"/>
</dbReference>
<evidence type="ECO:0000259" key="1">
    <source>
        <dbReference type="Pfam" id="PF01978"/>
    </source>
</evidence>
<dbReference type="Proteomes" id="UP001335737">
    <property type="component" value="Unassembled WGS sequence"/>
</dbReference>
<dbReference type="InterPro" id="IPR036390">
    <property type="entry name" value="WH_DNA-bd_sf"/>
</dbReference>
<dbReference type="Gene3D" id="1.10.10.10">
    <property type="entry name" value="Winged helix-like DNA-binding domain superfamily/Winged helix DNA-binding domain"/>
    <property type="match status" value="1"/>
</dbReference>
<organism evidence="3 4">
    <name type="scientific">Virgibacillus tibetensis</name>
    <dbReference type="NCBI Taxonomy" id="3042313"/>
    <lineage>
        <taxon>Bacteria</taxon>
        <taxon>Bacillati</taxon>
        <taxon>Bacillota</taxon>
        <taxon>Bacilli</taxon>
        <taxon>Bacillales</taxon>
        <taxon>Bacillaceae</taxon>
        <taxon>Virgibacillus</taxon>
    </lineage>
</organism>
<dbReference type="CDD" id="cd09124">
    <property type="entry name" value="PLDc_like_TrmB_middle"/>
    <property type="match status" value="1"/>
</dbReference>
<dbReference type="PANTHER" id="PTHR34293">
    <property type="entry name" value="HTH-TYPE TRANSCRIPTIONAL REGULATOR TRMBL2"/>
    <property type="match status" value="1"/>
</dbReference>
<name>A0ABU6KDF8_9BACI</name>
<dbReference type="InterPro" id="IPR051797">
    <property type="entry name" value="TrmB-like"/>
</dbReference>
<dbReference type="InterPro" id="IPR036388">
    <property type="entry name" value="WH-like_DNA-bd_sf"/>
</dbReference>
<evidence type="ECO:0000313" key="3">
    <source>
        <dbReference type="EMBL" id="MEC5423372.1"/>
    </source>
</evidence>
<dbReference type="PANTHER" id="PTHR34293:SF1">
    <property type="entry name" value="HTH-TYPE TRANSCRIPTIONAL REGULATOR TRMBL2"/>
    <property type="match status" value="1"/>
</dbReference>
<feature type="domain" description="Transcription regulator TrmB N-terminal" evidence="1">
    <location>
        <begin position="13"/>
        <end position="83"/>
    </location>
</feature>
<evidence type="ECO:0000313" key="4">
    <source>
        <dbReference type="Proteomes" id="UP001335737"/>
    </source>
</evidence>
<dbReference type="RefSeq" id="WP_327606923.1">
    <property type="nucleotide sequence ID" value="NZ_JARZFX010000002.1"/>
</dbReference>
<dbReference type="Pfam" id="PF11495">
    <property type="entry name" value="Regulator_TrmB"/>
    <property type="match status" value="1"/>
</dbReference>
<feature type="domain" description="Transcription regulator TrmB C-terminal" evidence="2">
    <location>
        <begin position="119"/>
        <end position="217"/>
    </location>
</feature>